<protein>
    <submittedName>
        <fullName evidence="3">Uncharacterized protein</fullName>
    </submittedName>
</protein>
<keyword evidence="4" id="KW-1185">Reference proteome</keyword>
<dbReference type="PANTHER" id="PTHR12943">
    <property type="entry name" value="HOMOCYSTEINE-RESPONSIVE ENDOPLASMIC RETICULUM-RESIDENT UNIQUITIN-LIKE DOMAIN HERPUD PROTEIN FAMILY MEMBER"/>
    <property type="match status" value="1"/>
</dbReference>
<evidence type="ECO:0000256" key="2">
    <source>
        <dbReference type="SAM" id="Phobius"/>
    </source>
</evidence>
<feature type="transmembrane region" description="Helical" evidence="2">
    <location>
        <begin position="120"/>
        <end position="136"/>
    </location>
</feature>
<keyword evidence="2" id="KW-0812">Transmembrane</keyword>
<dbReference type="Proteomes" id="UP001479436">
    <property type="component" value="Unassembled WGS sequence"/>
</dbReference>
<dbReference type="PANTHER" id="PTHR12943:SF27">
    <property type="entry name" value="HOMOCYSTEINE-INDUCED ENDOPLASMIC RETICULUM PROTEIN, ISOFORM A"/>
    <property type="match status" value="1"/>
</dbReference>
<feature type="transmembrane region" description="Helical" evidence="2">
    <location>
        <begin position="97"/>
        <end position="114"/>
    </location>
</feature>
<feature type="compositionally biased region" description="Low complexity" evidence="1">
    <location>
        <begin position="164"/>
        <end position="181"/>
    </location>
</feature>
<reference evidence="3 4" key="1">
    <citation type="submission" date="2023-04" db="EMBL/GenBank/DDBJ databases">
        <title>Genome of Basidiobolus ranarum AG-B5.</title>
        <authorList>
            <person name="Stajich J.E."/>
            <person name="Carter-House D."/>
            <person name="Gryganskyi A."/>
        </authorList>
    </citation>
    <scope>NUCLEOTIDE SEQUENCE [LARGE SCALE GENOMIC DNA]</scope>
    <source>
        <strain evidence="3 4">AG-B5</strain>
    </source>
</reference>
<name>A0ABR2W3A2_9FUNG</name>
<keyword evidence="2" id="KW-1133">Transmembrane helix</keyword>
<evidence type="ECO:0000313" key="3">
    <source>
        <dbReference type="EMBL" id="KAK9718571.1"/>
    </source>
</evidence>
<feature type="compositionally biased region" description="Low complexity" evidence="1">
    <location>
        <begin position="195"/>
        <end position="207"/>
    </location>
</feature>
<dbReference type="EMBL" id="JASJQH010007089">
    <property type="protein sequence ID" value="KAK9718571.1"/>
    <property type="molecule type" value="Genomic_DNA"/>
</dbReference>
<sequence>LKIGTYPNFNTPISQNTPVHPYLATTLGLPPQYQYVLINGLPYLMQMANPVTPNIGNPMSFTSGAAPPVAAPEPLMAQVPPNIIPPEVNGIQRNRQLAQSMWLVFRLVFFAYLFGQGASFERMVLISLVCMVVYLYQTGRLRVVRVQINQLNLRNPQNVFPLDQQNPVPIAPQNQNQQQPQPQQPQPQQQPPQHQPENQAPQPESQPQEPPRDALGILKVAILTFFRSIIPSDRIRDIQPEDIENQMF</sequence>
<feature type="non-terminal residue" evidence="3">
    <location>
        <position position="1"/>
    </location>
</feature>
<comment type="caution">
    <text evidence="3">The sequence shown here is derived from an EMBL/GenBank/DDBJ whole genome shotgun (WGS) entry which is preliminary data.</text>
</comment>
<evidence type="ECO:0000256" key="1">
    <source>
        <dbReference type="SAM" id="MobiDB-lite"/>
    </source>
</evidence>
<feature type="compositionally biased region" description="Pro residues" evidence="1">
    <location>
        <begin position="182"/>
        <end position="194"/>
    </location>
</feature>
<proteinExistence type="predicted"/>
<evidence type="ECO:0000313" key="4">
    <source>
        <dbReference type="Proteomes" id="UP001479436"/>
    </source>
</evidence>
<accession>A0ABR2W3A2</accession>
<keyword evidence="2" id="KW-0472">Membrane</keyword>
<gene>
    <name evidence="3" type="ORF">K7432_005421</name>
</gene>
<organism evidence="3 4">
    <name type="scientific">Basidiobolus ranarum</name>
    <dbReference type="NCBI Taxonomy" id="34480"/>
    <lineage>
        <taxon>Eukaryota</taxon>
        <taxon>Fungi</taxon>
        <taxon>Fungi incertae sedis</taxon>
        <taxon>Zoopagomycota</taxon>
        <taxon>Entomophthoromycotina</taxon>
        <taxon>Basidiobolomycetes</taxon>
        <taxon>Basidiobolales</taxon>
        <taxon>Basidiobolaceae</taxon>
        <taxon>Basidiobolus</taxon>
    </lineage>
</organism>
<feature type="region of interest" description="Disordered" evidence="1">
    <location>
        <begin position="158"/>
        <end position="212"/>
    </location>
</feature>
<dbReference type="InterPro" id="IPR039751">
    <property type="entry name" value="HERPUD1/2"/>
</dbReference>